<dbReference type="Proteomes" id="UP001157502">
    <property type="component" value="Chromosome 23"/>
</dbReference>
<reference evidence="1" key="1">
    <citation type="submission" date="2021-05" db="EMBL/GenBank/DDBJ databases">
        <authorList>
            <person name="Pan Q."/>
            <person name="Jouanno E."/>
            <person name="Zahm M."/>
            <person name="Klopp C."/>
            <person name="Cabau C."/>
            <person name="Louis A."/>
            <person name="Berthelot C."/>
            <person name="Parey E."/>
            <person name="Roest Crollius H."/>
            <person name="Montfort J."/>
            <person name="Robinson-Rechavi M."/>
            <person name="Bouchez O."/>
            <person name="Lampietro C."/>
            <person name="Lopez Roques C."/>
            <person name="Donnadieu C."/>
            <person name="Postlethwait J."/>
            <person name="Bobe J."/>
            <person name="Dillon D."/>
            <person name="Chandos A."/>
            <person name="von Hippel F."/>
            <person name="Guiguen Y."/>
        </authorList>
    </citation>
    <scope>NUCLEOTIDE SEQUENCE</scope>
    <source>
        <strain evidence="1">YG-Jan2019</strain>
    </source>
</reference>
<keyword evidence="2" id="KW-1185">Reference proteome</keyword>
<proteinExistence type="predicted"/>
<protein>
    <submittedName>
        <fullName evidence="1">Uncharacterized protein</fullName>
    </submittedName>
</protein>
<comment type="caution">
    <text evidence="1">The sequence shown here is derived from an EMBL/GenBank/DDBJ whole genome shotgun (WGS) entry which is preliminary data.</text>
</comment>
<dbReference type="EMBL" id="CM055750">
    <property type="protein sequence ID" value="KAJ7993842.1"/>
    <property type="molecule type" value="Genomic_DNA"/>
</dbReference>
<accession>A0ACC2FRD9</accession>
<evidence type="ECO:0000313" key="2">
    <source>
        <dbReference type="Proteomes" id="UP001157502"/>
    </source>
</evidence>
<name>A0ACC2FRD9_DALPE</name>
<organism evidence="1 2">
    <name type="scientific">Dallia pectoralis</name>
    <name type="common">Alaska blackfish</name>
    <dbReference type="NCBI Taxonomy" id="75939"/>
    <lineage>
        <taxon>Eukaryota</taxon>
        <taxon>Metazoa</taxon>
        <taxon>Chordata</taxon>
        <taxon>Craniata</taxon>
        <taxon>Vertebrata</taxon>
        <taxon>Euteleostomi</taxon>
        <taxon>Actinopterygii</taxon>
        <taxon>Neopterygii</taxon>
        <taxon>Teleostei</taxon>
        <taxon>Protacanthopterygii</taxon>
        <taxon>Esociformes</taxon>
        <taxon>Umbridae</taxon>
        <taxon>Dallia</taxon>
    </lineage>
</organism>
<sequence>MVRVRRKNRELSSGPQKGRKTVCACLNTSLIFTKMFKSLVADAVVHVHSKTMFGHPQEQMQQQIQHNQHHWQPQHNLPLRQQHPKTTNRLPFQPPHQHHMNRARFPTSPGMVNLCPVPQAALLAPNRMLQCALLIQQRMQGNVQGLAMGSGLPCTFMAKGAQQSLLGPAPVRREGLASSRPSHFHEHIQNKNLFGTKRDYKQIGIANWQPGTRSTDCPRERTTSTEMGKAESDRLLFSQSPKEPEAKKQITNGVFHRSEEHVSVPFGPEVVQTTNDKRPMDVLKPTDVADIEYGRECPAVHGLEERGDDSRPSDILGVGTSLKVTIQQSSESRAFSTDDPGAATGEPEGQAEDNKPDCRSAADRHYCYICSVSCHNQQNFQSHMNSAEHQQHMLEIQHVSNSCLVKLLPRVGSSQHDTRTGWDEKTRGVQRWCETCQAQFSGNLIEHRRTKEHKMSKQSSRPFCTVCRRHFRTPRKFVEHMKSREHKQQVVELREEGEPDVLEELITVDAVGCFEGEDDFEEETNEDEDCMEREPGERQVTLEDIKEYEEFDIEAQYGSRFVVPVAGFLCRLCHKFFHFESTARHFHCKSLMHFQNLRKYKALKSRMGSVTEDTGNTSSQTLGD</sequence>
<gene>
    <name evidence="1" type="ORF">DPEC_G00258900</name>
</gene>
<evidence type="ECO:0000313" key="1">
    <source>
        <dbReference type="EMBL" id="KAJ7993842.1"/>
    </source>
</evidence>